<keyword evidence="5 7" id="KW-1133">Transmembrane helix</keyword>
<comment type="subcellular location">
    <subcellularLocation>
        <location evidence="1">Cell membrane</location>
        <topology evidence="1">Multi-pass membrane protein</topology>
    </subcellularLocation>
</comment>
<protein>
    <recommendedName>
        <fullName evidence="8">ABC transmembrane type-1 domain-containing protein</fullName>
    </recommendedName>
</protein>
<evidence type="ECO:0000256" key="2">
    <source>
        <dbReference type="ARBA" id="ARBA00022448"/>
    </source>
</evidence>
<gene>
    <name evidence="9" type="ORF">METZ01_LOCUS64436</name>
</gene>
<evidence type="ECO:0000313" key="9">
    <source>
        <dbReference type="EMBL" id="SVA11582.1"/>
    </source>
</evidence>
<keyword evidence="3" id="KW-1003">Cell membrane</keyword>
<keyword evidence="2" id="KW-0813">Transport</keyword>
<evidence type="ECO:0000256" key="6">
    <source>
        <dbReference type="ARBA" id="ARBA00023136"/>
    </source>
</evidence>
<dbReference type="InterPro" id="IPR000515">
    <property type="entry name" value="MetI-like"/>
</dbReference>
<dbReference type="InterPro" id="IPR035906">
    <property type="entry name" value="MetI-like_sf"/>
</dbReference>
<name>A0A381T5Y2_9ZZZZ</name>
<feature type="domain" description="ABC transmembrane type-1" evidence="8">
    <location>
        <begin position="112"/>
        <end position="302"/>
    </location>
</feature>
<feature type="transmembrane region" description="Helical" evidence="7">
    <location>
        <begin position="224"/>
        <end position="249"/>
    </location>
</feature>
<dbReference type="SUPFAM" id="SSF161098">
    <property type="entry name" value="MetI-like"/>
    <property type="match status" value="1"/>
</dbReference>
<dbReference type="GO" id="GO:0055085">
    <property type="term" value="P:transmembrane transport"/>
    <property type="evidence" value="ECO:0007669"/>
    <property type="project" value="InterPro"/>
</dbReference>
<dbReference type="PROSITE" id="PS50928">
    <property type="entry name" value="ABC_TM1"/>
    <property type="match status" value="1"/>
</dbReference>
<feature type="transmembrane region" description="Helical" evidence="7">
    <location>
        <begin position="284"/>
        <end position="302"/>
    </location>
</feature>
<reference evidence="9" key="1">
    <citation type="submission" date="2018-05" db="EMBL/GenBank/DDBJ databases">
        <authorList>
            <person name="Lanie J.A."/>
            <person name="Ng W.-L."/>
            <person name="Kazmierczak K.M."/>
            <person name="Andrzejewski T.M."/>
            <person name="Davidsen T.M."/>
            <person name="Wayne K.J."/>
            <person name="Tettelin H."/>
            <person name="Glass J.I."/>
            <person name="Rusch D."/>
            <person name="Podicherti R."/>
            <person name="Tsui H.-C.T."/>
            <person name="Winkler M.E."/>
        </authorList>
    </citation>
    <scope>NUCLEOTIDE SEQUENCE</scope>
</reference>
<evidence type="ECO:0000256" key="5">
    <source>
        <dbReference type="ARBA" id="ARBA00022989"/>
    </source>
</evidence>
<feature type="transmembrane region" description="Helical" evidence="7">
    <location>
        <begin position="54"/>
        <end position="74"/>
    </location>
</feature>
<evidence type="ECO:0000259" key="8">
    <source>
        <dbReference type="PROSITE" id="PS50928"/>
    </source>
</evidence>
<dbReference type="PANTHER" id="PTHR32243">
    <property type="entry name" value="MALTOSE TRANSPORT SYSTEM PERMEASE-RELATED"/>
    <property type="match status" value="1"/>
</dbReference>
<evidence type="ECO:0000256" key="4">
    <source>
        <dbReference type="ARBA" id="ARBA00022692"/>
    </source>
</evidence>
<feature type="transmembrane region" description="Helical" evidence="7">
    <location>
        <begin position="147"/>
        <end position="169"/>
    </location>
</feature>
<dbReference type="CDD" id="cd06261">
    <property type="entry name" value="TM_PBP2"/>
    <property type="match status" value="1"/>
</dbReference>
<keyword evidence="4 7" id="KW-0812">Transmembrane</keyword>
<proteinExistence type="predicted"/>
<evidence type="ECO:0000256" key="7">
    <source>
        <dbReference type="SAM" id="Phobius"/>
    </source>
</evidence>
<dbReference type="EMBL" id="UINC01004074">
    <property type="protein sequence ID" value="SVA11582.1"/>
    <property type="molecule type" value="Genomic_DNA"/>
</dbReference>
<feature type="transmembrane region" description="Helical" evidence="7">
    <location>
        <begin position="81"/>
        <end position="99"/>
    </location>
</feature>
<keyword evidence="6 7" id="KW-0472">Membrane</keyword>
<sequence length="317" mass="35060">MAVIVVSSVPFYWAAQTSIKFTRDTIRRQPTLWGFDVTADPYRKFWFVDEEQNMWDVGLFFLALGAVIAGILLIRKRCETTWPLTLAVLGSLWLALNLFPKTFDMNREFDFFVNSIFVTVLTVIISISIGMLAGYGLARYSGLSGAVILIVALGFRALPRTAFVLPYFYVAKELGILDSRLVIVLALVAVNQPFTIWMLRSFFMEVPREIEEAAMIDGATRLQAFRMVVVPMMWPGIIATSLFTLLLAYNEFLFVRVLAVTEWTLPVAISALTGGDSATTVTEGAAAAVSITLPIVIIIIIFQKHLVKGLGAGAVKG</sequence>
<dbReference type="Pfam" id="PF00528">
    <property type="entry name" value="BPD_transp_1"/>
    <property type="match status" value="1"/>
</dbReference>
<organism evidence="9">
    <name type="scientific">marine metagenome</name>
    <dbReference type="NCBI Taxonomy" id="408172"/>
    <lineage>
        <taxon>unclassified sequences</taxon>
        <taxon>metagenomes</taxon>
        <taxon>ecological metagenomes</taxon>
    </lineage>
</organism>
<dbReference type="InterPro" id="IPR050901">
    <property type="entry name" value="BP-dep_ABC_trans_perm"/>
</dbReference>
<dbReference type="PANTHER" id="PTHR32243:SF18">
    <property type="entry name" value="INNER MEMBRANE ABC TRANSPORTER PERMEASE PROTEIN YCJP"/>
    <property type="match status" value="1"/>
</dbReference>
<dbReference type="AlphaFoldDB" id="A0A381T5Y2"/>
<evidence type="ECO:0000256" key="1">
    <source>
        <dbReference type="ARBA" id="ARBA00004651"/>
    </source>
</evidence>
<dbReference type="Gene3D" id="1.10.3720.10">
    <property type="entry name" value="MetI-like"/>
    <property type="match status" value="1"/>
</dbReference>
<evidence type="ECO:0000256" key="3">
    <source>
        <dbReference type="ARBA" id="ARBA00022475"/>
    </source>
</evidence>
<accession>A0A381T5Y2</accession>
<feature type="transmembrane region" description="Helical" evidence="7">
    <location>
        <begin position="111"/>
        <end position="135"/>
    </location>
</feature>
<feature type="transmembrane region" description="Helical" evidence="7">
    <location>
        <begin position="181"/>
        <end position="203"/>
    </location>
</feature>
<dbReference type="GO" id="GO:0005886">
    <property type="term" value="C:plasma membrane"/>
    <property type="evidence" value="ECO:0007669"/>
    <property type="project" value="UniProtKB-SubCell"/>
</dbReference>